<dbReference type="GO" id="GO:0016787">
    <property type="term" value="F:hydrolase activity"/>
    <property type="evidence" value="ECO:0007669"/>
    <property type="project" value="UniProtKB-KW"/>
</dbReference>
<dbReference type="GO" id="GO:0000716">
    <property type="term" value="P:transcription-coupled nucleotide-excision repair, DNA damage recognition"/>
    <property type="evidence" value="ECO:0007669"/>
    <property type="project" value="UniProtKB-UniRule"/>
</dbReference>
<evidence type="ECO:0000256" key="12">
    <source>
        <dbReference type="ARBA" id="ARBA00070128"/>
    </source>
</evidence>
<dbReference type="InterPro" id="IPR005118">
    <property type="entry name" value="TRCF_C"/>
</dbReference>
<dbReference type="PROSITE" id="PS51192">
    <property type="entry name" value="HELICASE_ATP_BIND_1"/>
    <property type="match status" value="1"/>
</dbReference>
<dbReference type="Pfam" id="PF03461">
    <property type="entry name" value="TRCF"/>
    <property type="match status" value="1"/>
</dbReference>
<proteinExistence type="inferred from homology"/>
<dbReference type="GO" id="GO:0003684">
    <property type="term" value="F:damaged DNA binding"/>
    <property type="evidence" value="ECO:0007669"/>
    <property type="project" value="InterPro"/>
</dbReference>
<dbReference type="Pfam" id="PF00270">
    <property type="entry name" value="DEAD"/>
    <property type="match status" value="1"/>
</dbReference>
<evidence type="ECO:0000256" key="8">
    <source>
        <dbReference type="ARBA" id="ARBA00023125"/>
    </source>
</evidence>
<dbReference type="Proteomes" id="UP000183404">
    <property type="component" value="Unassembled WGS sequence"/>
</dbReference>
<evidence type="ECO:0000256" key="7">
    <source>
        <dbReference type="ARBA" id="ARBA00022840"/>
    </source>
</evidence>
<accession>A0A1I1Z4M1</accession>
<dbReference type="SUPFAM" id="SSF143517">
    <property type="entry name" value="TRCF domain-like"/>
    <property type="match status" value="1"/>
</dbReference>
<evidence type="ECO:0000256" key="3">
    <source>
        <dbReference type="ARBA" id="ARBA00022741"/>
    </source>
</evidence>
<dbReference type="Gene3D" id="3.90.1150.50">
    <property type="entry name" value="Transcription-repair-coupling factor, D7 domain"/>
    <property type="match status" value="1"/>
</dbReference>
<dbReference type="InterPro" id="IPR027417">
    <property type="entry name" value="P-loop_NTPase"/>
</dbReference>
<dbReference type="EMBL" id="FNBS01000017">
    <property type="protein sequence ID" value="SDF58368.1"/>
    <property type="molecule type" value="Genomic_DNA"/>
</dbReference>
<dbReference type="GO" id="GO:0005737">
    <property type="term" value="C:cytoplasm"/>
    <property type="evidence" value="ECO:0007669"/>
    <property type="project" value="UniProtKB-SubCell"/>
</dbReference>
<dbReference type="PROSITE" id="PS51194">
    <property type="entry name" value="HELICASE_CTER"/>
    <property type="match status" value="1"/>
</dbReference>
<dbReference type="Gene3D" id="2.40.10.170">
    <property type="match status" value="1"/>
</dbReference>
<dbReference type="Pfam" id="PF02559">
    <property type="entry name" value="CarD_TRCF_RID"/>
    <property type="match status" value="1"/>
</dbReference>
<dbReference type="InterPro" id="IPR036101">
    <property type="entry name" value="CarD-like/TRCF_RID_sf"/>
</dbReference>
<dbReference type="SMART" id="SM01058">
    <property type="entry name" value="CarD_TRCF"/>
    <property type="match status" value="1"/>
</dbReference>
<comment type="similarity">
    <text evidence="10 13">In the N-terminal section; belongs to the UvrB family.</text>
</comment>
<dbReference type="InterPro" id="IPR047112">
    <property type="entry name" value="RecG/Mfd"/>
</dbReference>
<dbReference type="FunFam" id="3.40.50.300:FF:000546">
    <property type="entry name" value="Transcription-repair-coupling factor"/>
    <property type="match status" value="1"/>
</dbReference>
<dbReference type="InterPro" id="IPR001650">
    <property type="entry name" value="Helicase_C-like"/>
</dbReference>
<dbReference type="GO" id="GO:0006355">
    <property type="term" value="P:regulation of DNA-templated transcription"/>
    <property type="evidence" value="ECO:0007669"/>
    <property type="project" value="UniProtKB-UniRule"/>
</dbReference>
<protein>
    <recommendedName>
        <fullName evidence="12 13">Transcription-repair-coupling factor</fullName>
        <shortName evidence="13">TRCF</shortName>
        <ecNumber evidence="13">3.6.4.-</ecNumber>
    </recommendedName>
</protein>
<evidence type="ECO:0000256" key="9">
    <source>
        <dbReference type="ARBA" id="ARBA00023204"/>
    </source>
</evidence>
<evidence type="ECO:0000256" key="6">
    <source>
        <dbReference type="ARBA" id="ARBA00022806"/>
    </source>
</evidence>
<evidence type="ECO:0000256" key="5">
    <source>
        <dbReference type="ARBA" id="ARBA00022801"/>
    </source>
</evidence>
<name>A0A1I1Z4M1_THETY</name>
<keyword evidence="7 13" id="KW-0067">ATP-binding</keyword>
<dbReference type="InterPro" id="IPR011545">
    <property type="entry name" value="DEAD/DEAH_box_helicase_dom"/>
</dbReference>
<evidence type="ECO:0000313" key="14">
    <source>
        <dbReference type="EMBL" id="SDF58368.1"/>
    </source>
</evidence>
<evidence type="ECO:0000256" key="13">
    <source>
        <dbReference type="HAMAP-Rule" id="MF_00969"/>
    </source>
</evidence>
<keyword evidence="2 13" id="KW-0963">Cytoplasm</keyword>
<dbReference type="SMART" id="SM00982">
    <property type="entry name" value="TRCF"/>
    <property type="match status" value="1"/>
</dbReference>
<evidence type="ECO:0000256" key="10">
    <source>
        <dbReference type="ARBA" id="ARBA00061104"/>
    </source>
</evidence>
<dbReference type="GO" id="GO:0005524">
    <property type="term" value="F:ATP binding"/>
    <property type="evidence" value="ECO:0007669"/>
    <property type="project" value="UniProtKB-UniRule"/>
</dbReference>
<dbReference type="PANTHER" id="PTHR47964">
    <property type="entry name" value="ATP-DEPENDENT DNA HELICASE HOMOLOG RECG, CHLOROPLASTIC"/>
    <property type="match status" value="1"/>
</dbReference>
<dbReference type="Pfam" id="PF17757">
    <property type="entry name" value="UvrB_inter"/>
    <property type="match status" value="1"/>
</dbReference>
<comment type="similarity">
    <text evidence="11 13">In the C-terminal section; belongs to the helicase family. RecG subfamily.</text>
</comment>
<comment type="subcellular location">
    <subcellularLocation>
        <location evidence="1 13">Cytoplasm</location>
    </subcellularLocation>
</comment>
<organism evidence="14 15">
    <name type="scientific">Thermoanaerobacter thermohydrosulfuricus</name>
    <name type="common">Clostridium thermohydrosulfuricum</name>
    <dbReference type="NCBI Taxonomy" id="1516"/>
    <lineage>
        <taxon>Bacteria</taxon>
        <taxon>Bacillati</taxon>
        <taxon>Bacillota</taxon>
        <taxon>Clostridia</taxon>
        <taxon>Thermoanaerobacterales</taxon>
        <taxon>Thermoanaerobacteraceae</taxon>
        <taxon>Thermoanaerobacter</taxon>
    </lineage>
</organism>
<dbReference type="SUPFAM" id="SSF52540">
    <property type="entry name" value="P-loop containing nucleoside triphosphate hydrolases"/>
    <property type="match status" value="4"/>
</dbReference>
<dbReference type="HAMAP" id="MF_00969">
    <property type="entry name" value="TRCF"/>
    <property type="match status" value="1"/>
</dbReference>
<dbReference type="SMART" id="SM00487">
    <property type="entry name" value="DEXDc"/>
    <property type="match status" value="1"/>
</dbReference>
<dbReference type="InterPro" id="IPR003711">
    <property type="entry name" value="CarD-like/TRCF_RID"/>
</dbReference>
<keyword evidence="6" id="KW-0347">Helicase</keyword>
<dbReference type="Gene3D" id="3.40.50.300">
    <property type="entry name" value="P-loop containing nucleotide triphosphate hydrolases"/>
    <property type="match status" value="2"/>
</dbReference>
<evidence type="ECO:0000256" key="4">
    <source>
        <dbReference type="ARBA" id="ARBA00022763"/>
    </source>
</evidence>
<dbReference type="CDD" id="cd17991">
    <property type="entry name" value="DEXHc_TRCF"/>
    <property type="match status" value="1"/>
</dbReference>
<dbReference type="GO" id="GO:0003678">
    <property type="term" value="F:DNA helicase activity"/>
    <property type="evidence" value="ECO:0007669"/>
    <property type="project" value="TreeGrafter"/>
</dbReference>
<dbReference type="Gene3D" id="3.30.2060.10">
    <property type="entry name" value="Penicillin-binding protein 1b domain"/>
    <property type="match status" value="1"/>
</dbReference>
<comment type="function">
    <text evidence="13">Couples transcription and DNA repair by recognizing RNA polymerase (RNAP) stalled at DNA lesions. Mediates ATP-dependent release of RNAP and its truncated transcript from the DNA, and recruitment of nucleotide excision repair machinery to the damaged site.</text>
</comment>
<evidence type="ECO:0000256" key="2">
    <source>
        <dbReference type="ARBA" id="ARBA00022490"/>
    </source>
</evidence>
<dbReference type="NCBIfam" id="TIGR00580">
    <property type="entry name" value="mfd"/>
    <property type="match status" value="1"/>
</dbReference>
<dbReference type="RefSeq" id="WP_004399009.1">
    <property type="nucleotide sequence ID" value="NZ_FNBS01000017.1"/>
</dbReference>
<sequence>MFTRQIEELKEIKTIEEFLQQRKGPILAYGLTDSQKAHIAHYIMTKFNKKVLVIAPDEVEARKIYEDLYSFNFGNASLFPKREALFYKIDAASQEVVSQRLQVIKKLSEGSPHAVVTSIDAAVGKLIPMDLFKKYQFVFKLGDTVNLEEVIKNLVTMGYERVQMVEGKGQFSVRGGIIDVFSPTEEYPYRIELFDDEIDSIRTFDVITQRSLENIDKINIFPATEFIAEAEHIKKGISAVSNYLNSYLSKIKKSKSGIAEKLQQKFEEIMEEITESKRVENIHELIDYFYDDVYSIVDYMGEEAIIILDESSRIKQRVNNLQMEFNENFKVLLEKGEVLPEQSKLFFDYEEILKRVKNNFLLIMNTLAKPDNELQPQTIVNFVSRSMHPFHGKMDILVDDLKYYKNAGYKVLLLSGNQERARILKDTLDSFNIDTVVIKDSEYDIQKGQVVIYPASVSKGFEYVDAKFAVISDGEIFGQTKRSKKTVKIRNADKIKSFTELEVGSYVVHVNYGIGKYEGIEKIKVDGIIRDYLKIIYAGGDTLFVPVEQLDLVQKYVGPTDNPPKLNKLGGSEWLRAKRKAKKAVADLAKDLIQLYAKRQMVKGHAFSPDTPWQKEFEEQFPYEETEDQLRCIKEIKEDMEKDRPMDRLLCGDVGYGKTEVALRAAFKAVADGKQVAFLCPTTILAYQHYTNFIERFKEFPVKIEMLSRFRTPKEQAQIIKGLAEGTIDIIVGTHRLLQNDVKFKDLGLLIIDEEQRFGVVHKEKIKKLKENIDVLTLSATPIPRTLHMSLIGIRDMSVLENPPEDRFPVETYVMEFNEELIKDAILREIGRGGQVYFVYNRVNGIEKMASLVKDLVPGCRVAVAHGQMEESQLEKVMIDFLNGEYDVLVSTTIIETGLDIPNVNTIIVYDADKLGLSQLYQLRGRVGRSNRLAYAYFTYRKDKVLSEVAEKRLEAIKEFTEFGSGFKIAMRDLEIRGAGNLLGAEQHGHINAIGYDLYLKLLEEAIRNLKGEAPKEEITTTIDIKVNAYIDSSYIEDENLRLEMYKKIASIESREDMIEISEELVDRFGDYPKPVEALLEIAYLKAIASQLYITEITEKGNVVILKFKDMESVNMEVIEKVIKEYGGNLIFSSQVQPYLTYRFNKKETIQKELIELVEKIKSLQLVEK</sequence>
<keyword evidence="4 13" id="KW-0227">DNA damage</keyword>
<dbReference type="InterPro" id="IPR014001">
    <property type="entry name" value="Helicase_ATP-bd"/>
</dbReference>
<dbReference type="PANTHER" id="PTHR47964:SF1">
    <property type="entry name" value="ATP-DEPENDENT DNA HELICASE HOMOLOG RECG, CHLOROPLASTIC"/>
    <property type="match status" value="1"/>
</dbReference>
<evidence type="ECO:0000256" key="11">
    <source>
        <dbReference type="ARBA" id="ARBA00061399"/>
    </source>
</evidence>
<evidence type="ECO:0000256" key="1">
    <source>
        <dbReference type="ARBA" id="ARBA00004496"/>
    </source>
</evidence>
<dbReference type="InterPro" id="IPR004576">
    <property type="entry name" value="Mfd"/>
</dbReference>
<dbReference type="AlphaFoldDB" id="A0A1I1Z4M1"/>
<keyword evidence="8 13" id="KW-0238">DNA-binding</keyword>
<keyword evidence="9 13" id="KW-0234">DNA repair</keyword>
<dbReference type="SMART" id="SM00490">
    <property type="entry name" value="HELICc"/>
    <property type="match status" value="1"/>
</dbReference>
<dbReference type="EC" id="3.6.4.-" evidence="13"/>
<dbReference type="Gene3D" id="3.40.50.11180">
    <property type="match status" value="1"/>
</dbReference>
<dbReference type="InterPro" id="IPR037235">
    <property type="entry name" value="TRCF-like_C_D7"/>
</dbReference>
<dbReference type="Pfam" id="PF00271">
    <property type="entry name" value="Helicase_C"/>
    <property type="match status" value="1"/>
</dbReference>
<keyword evidence="3 13" id="KW-0547">Nucleotide-binding</keyword>
<keyword evidence="5 13" id="KW-0378">Hydrolase</keyword>
<dbReference type="SUPFAM" id="SSF141259">
    <property type="entry name" value="CarD-like"/>
    <property type="match status" value="1"/>
</dbReference>
<reference evidence="14 15" key="1">
    <citation type="submission" date="2016-10" db="EMBL/GenBank/DDBJ databases">
        <authorList>
            <person name="de Groot N.N."/>
        </authorList>
    </citation>
    <scope>NUCLEOTIDE SEQUENCE [LARGE SCALE GENOMIC DNA]</scope>
    <source>
        <strain evidence="14 15">DSM 569</strain>
    </source>
</reference>
<gene>
    <name evidence="13" type="primary">mfd</name>
    <name evidence="14" type="ORF">SAMN04244560_00926</name>
</gene>
<dbReference type="InterPro" id="IPR041471">
    <property type="entry name" value="UvrB_inter"/>
</dbReference>
<evidence type="ECO:0000313" key="15">
    <source>
        <dbReference type="Proteomes" id="UP000183404"/>
    </source>
</evidence>